<evidence type="ECO:0000313" key="2">
    <source>
        <dbReference type="Proteomes" id="UP000256838"/>
    </source>
</evidence>
<comment type="caution">
    <text evidence="1">The sequence shown here is derived from an EMBL/GenBank/DDBJ whole genome shotgun (WGS) entry which is preliminary data.</text>
</comment>
<protein>
    <submittedName>
        <fullName evidence="1">Uncharacterized protein</fullName>
    </submittedName>
</protein>
<proteinExistence type="predicted"/>
<dbReference type="EMBL" id="QRGA01000006">
    <property type="protein sequence ID" value="RDU98647.1"/>
    <property type="molecule type" value="Genomic_DNA"/>
</dbReference>
<reference evidence="1 2" key="1">
    <citation type="submission" date="2018-08" db="EMBL/GenBank/DDBJ databases">
        <title>Paraburkholderia sp. DHOM06 isolated from forest soil.</title>
        <authorList>
            <person name="Gao Z.-H."/>
            <person name="Qiu L.-H."/>
        </authorList>
    </citation>
    <scope>NUCLEOTIDE SEQUENCE [LARGE SCALE GENOMIC DNA]</scope>
    <source>
        <strain evidence="1 2">DHOM06</strain>
    </source>
</reference>
<dbReference type="AlphaFoldDB" id="A0A3D8JZQ5"/>
<keyword evidence="2" id="KW-1185">Reference proteome</keyword>
<accession>A0A3D8JZQ5</accession>
<gene>
    <name evidence="1" type="ORF">DWV00_10210</name>
</gene>
<name>A0A3D8JZQ5_9BURK</name>
<dbReference type="Proteomes" id="UP000256838">
    <property type="component" value="Unassembled WGS sequence"/>
</dbReference>
<organism evidence="1 2">
    <name type="scientific">Trinickia dinghuensis</name>
    <dbReference type="NCBI Taxonomy" id="2291023"/>
    <lineage>
        <taxon>Bacteria</taxon>
        <taxon>Pseudomonadati</taxon>
        <taxon>Pseudomonadota</taxon>
        <taxon>Betaproteobacteria</taxon>
        <taxon>Burkholderiales</taxon>
        <taxon>Burkholderiaceae</taxon>
        <taxon>Trinickia</taxon>
    </lineage>
</organism>
<evidence type="ECO:0000313" key="1">
    <source>
        <dbReference type="EMBL" id="RDU98647.1"/>
    </source>
</evidence>
<sequence length="73" mass="7961">MDVLEAHTMCRAVHRSCDETARGDTGREALGQQRRDVVALCGKMGARGGEIAPAYATVRQMALDFHDDTRLAT</sequence>